<proteinExistence type="predicted"/>
<evidence type="ECO:0000313" key="1">
    <source>
        <dbReference type="EMBL" id="RYJ62164.1"/>
    </source>
</evidence>
<comment type="caution">
    <text evidence="1">The sequence shown here is derived from an EMBL/GenBank/DDBJ whole genome shotgun (WGS) entry which is preliminary data.</text>
</comment>
<dbReference type="EMBL" id="RWYU02000004">
    <property type="protein sequence ID" value="RYJ62164.1"/>
    <property type="molecule type" value="Genomic_DNA"/>
</dbReference>
<dbReference type="OrthoDB" id="4568976at2"/>
<protein>
    <submittedName>
        <fullName evidence="1">Acyl-CoA dehydrogenase</fullName>
    </submittedName>
</protein>
<accession>A0A482UFX6</accession>
<dbReference type="Gene3D" id="2.40.110.10">
    <property type="entry name" value="Butyryl-CoA Dehydrogenase, subunit A, domain 2"/>
    <property type="match status" value="1"/>
</dbReference>
<sequence>MPWKRLIGPLQPVAANAGLAAWFAGVCEGAGTTAPFSLAVYGGRLAATPGLAFLGGYQAALRALWQDAPPGLGALCTTERRKLRPADMATRWDDGYLSGSKDFVTAGDAVQWLLVSAREEGAGESPRLGLFAVEPAAAGVSLIPAAQLPIVPDIAHGRLRLEGAVGTRLPGDGWGDYVKPFRTHEDIHVLAALTAWLYGVALQEGWPRSLMLRLLGVLGGAAEVARQPAGEPASHLLLAAVLEQFATLQPELDAAISAGEGACAVLWQRDRAVLGLAREAQARRLQQAVEALGLSEAG</sequence>
<name>A0A482UFX6_9PSED</name>
<dbReference type="InterPro" id="IPR046373">
    <property type="entry name" value="Acyl-CoA_Oxase/DH_mid-dom_sf"/>
</dbReference>
<dbReference type="GO" id="GO:0016627">
    <property type="term" value="F:oxidoreductase activity, acting on the CH-CH group of donors"/>
    <property type="evidence" value="ECO:0007669"/>
    <property type="project" value="InterPro"/>
</dbReference>
<evidence type="ECO:0000313" key="2">
    <source>
        <dbReference type="Proteomes" id="UP000282800"/>
    </source>
</evidence>
<gene>
    <name evidence="1" type="ORF">EJA06_010435</name>
</gene>
<dbReference type="InterPro" id="IPR009100">
    <property type="entry name" value="AcylCoA_DH/oxidase_NM_dom_sf"/>
</dbReference>
<dbReference type="Proteomes" id="UP000282800">
    <property type="component" value="Unassembled WGS sequence"/>
</dbReference>
<dbReference type="SUPFAM" id="SSF56645">
    <property type="entry name" value="Acyl-CoA dehydrogenase NM domain-like"/>
    <property type="match status" value="1"/>
</dbReference>
<dbReference type="AlphaFoldDB" id="A0A482UFX6"/>
<organism evidence="1 2">
    <name type="scientific">Pseudomonas songnenensis</name>
    <dbReference type="NCBI Taxonomy" id="1176259"/>
    <lineage>
        <taxon>Bacteria</taxon>
        <taxon>Pseudomonadati</taxon>
        <taxon>Pseudomonadota</taxon>
        <taxon>Gammaproteobacteria</taxon>
        <taxon>Pseudomonadales</taxon>
        <taxon>Pseudomonadaceae</taxon>
        <taxon>Pseudomonas</taxon>
    </lineage>
</organism>
<reference evidence="1 2" key="1">
    <citation type="submission" date="2019-01" db="EMBL/GenBank/DDBJ databases">
        <title>High-quality draft genome of. Pseudomonas songnenensis str. L103, a full-fledged denitrifier isolated from 100 meters deep aquifer in a heavily nitrogen fertilized agricultural area.</title>
        <authorList>
            <person name="Liu M."/>
            <person name="Liu B."/>
        </authorList>
    </citation>
    <scope>NUCLEOTIDE SEQUENCE [LARGE SCALE GENOMIC DNA]</scope>
    <source>
        <strain evidence="1 2">L103</strain>
    </source>
</reference>